<evidence type="ECO:0000313" key="2">
    <source>
        <dbReference type="EMBL" id="QTH20056.1"/>
    </source>
</evidence>
<feature type="domain" description="SnoaL-like" evidence="1">
    <location>
        <begin position="4"/>
        <end position="117"/>
    </location>
</feature>
<gene>
    <name evidence="2" type="ORF">HRJ34_17045</name>
</gene>
<evidence type="ECO:0000259" key="1">
    <source>
        <dbReference type="Pfam" id="PF13577"/>
    </source>
</evidence>
<organism evidence="2 3">
    <name type="scientific">Rhizorhabdus wittichii</name>
    <dbReference type="NCBI Taxonomy" id="160791"/>
    <lineage>
        <taxon>Bacteria</taxon>
        <taxon>Pseudomonadati</taxon>
        <taxon>Pseudomonadota</taxon>
        <taxon>Alphaproteobacteria</taxon>
        <taxon>Sphingomonadales</taxon>
        <taxon>Sphingomonadaceae</taxon>
        <taxon>Rhizorhabdus</taxon>
    </lineage>
</organism>
<dbReference type="AlphaFoldDB" id="A0A975HC70"/>
<dbReference type="CDD" id="cd00531">
    <property type="entry name" value="NTF2_like"/>
    <property type="match status" value="1"/>
</dbReference>
<reference evidence="2" key="2">
    <citation type="submission" date="2021-04" db="EMBL/GenBank/DDBJ databases">
        <title>Isolation and genomic analysis of the ibuprofen-degrading bacterium Sphingomonas strain MPO218.</title>
        <authorList>
            <person name="Aulestia M."/>
            <person name="Flores A."/>
            <person name="Mangas E.L."/>
            <person name="Perez-Pulido A.J."/>
            <person name="Santero E."/>
            <person name="Camacho E.M."/>
        </authorList>
    </citation>
    <scope>NUCLEOTIDE SEQUENCE</scope>
    <source>
        <strain evidence="2">MPO218</strain>
    </source>
</reference>
<evidence type="ECO:0000313" key="3">
    <source>
        <dbReference type="Proteomes" id="UP000664914"/>
    </source>
</evidence>
<accession>A0A975HC70</accession>
<dbReference type="InterPro" id="IPR037401">
    <property type="entry name" value="SnoaL-like"/>
</dbReference>
<reference evidence="2" key="1">
    <citation type="submission" date="2020-07" db="EMBL/GenBank/DDBJ databases">
        <authorList>
            <person name="Camacho E."/>
        </authorList>
    </citation>
    <scope>NUCLEOTIDE SEQUENCE</scope>
    <source>
        <strain evidence="2">MPO218</strain>
    </source>
</reference>
<name>A0A975HC70_9SPHN</name>
<dbReference type="Pfam" id="PF13577">
    <property type="entry name" value="SnoaL_4"/>
    <property type="match status" value="1"/>
</dbReference>
<dbReference type="SUPFAM" id="SSF54427">
    <property type="entry name" value="NTF2-like"/>
    <property type="match status" value="1"/>
</dbReference>
<dbReference type="RefSeq" id="WP_049771251.1">
    <property type="nucleotide sequence ID" value="NZ_CP059319.1"/>
</dbReference>
<dbReference type="EMBL" id="CP059319">
    <property type="protein sequence ID" value="QTH20056.1"/>
    <property type="molecule type" value="Genomic_DNA"/>
</dbReference>
<proteinExistence type="predicted"/>
<dbReference type="Gene3D" id="3.10.450.50">
    <property type="match status" value="1"/>
</dbReference>
<dbReference type="Proteomes" id="UP000664914">
    <property type="component" value="Chromosome"/>
</dbReference>
<protein>
    <submittedName>
        <fullName evidence="2">Nuclear transport factor 2 family protein</fullName>
    </submittedName>
</protein>
<dbReference type="InterPro" id="IPR032710">
    <property type="entry name" value="NTF2-like_dom_sf"/>
</dbReference>
<sequence length="128" mass="13904">MNENQQVADLVIGFFRALDERDDRAAGDAFAPDGIWHRQGAALTGPEGIAEVLAARPADRRSVHVVTNMAISPTSSGFVARYYLTGYVASGDAPLAPSAILDCRDEIEARDGRLRIRLKTSKLLGHFH</sequence>